<dbReference type="GO" id="GO:0008777">
    <property type="term" value="F:acetylornithine deacetylase activity"/>
    <property type="evidence" value="ECO:0007669"/>
    <property type="project" value="TreeGrafter"/>
</dbReference>
<dbReference type="AlphaFoldDB" id="A0A0B8T6Y5"/>
<accession>A0A0B8T6Y5</accession>
<evidence type="ECO:0000256" key="5">
    <source>
        <dbReference type="ARBA" id="ARBA00023285"/>
    </source>
</evidence>
<dbReference type="SUPFAM" id="SSF55031">
    <property type="entry name" value="Bacterial exopeptidase dimerisation domain"/>
    <property type="match status" value="1"/>
</dbReference>
<evidence type="ECO:0000256" key="2">
    <source>
        <dbReference type="ARBA" id="ARBA00022723"/>
    </source>
</evidence>
<dbReference type="GO" id="GO:0046872">
    <property type="term" value="F:metal ion binding"/>
    <property type="evidence" value="ECO:0007669"/>
    <property type="project" value="UniProtKB-KW"/>
</dbReference>
<dbReference type="InterPro" id="IPR036264">
    <property type="entry name" value="Bact_exopeptidase_dim_dom"/>
</dbReference>
<dbReference type="InterPro" id="IPR050072">
    <property type="entry name" value="Peptidase_M20A"/>
</dbReference>
<dbReference type="EMBL" id="JJMU01000032">
    <property type="protein sequence ID" value="KGE14034.1"/>
    <property type="molecule type" value="Genomic_DNA"/>
</dbReference>
<dbReference type="PATRIC" id="fig|1229276.3.peg.2290"/>
<dbReference type="OrthoDB" id="9792335at2"/>
<dbReference type="Gene3D" id="3.40.630.10">
    <property type="entry name" value="Zn peptidases"/>
    <property type="match status" value="1"/>
</dbReference>
<name>A0A0B8T6Y5_9SPHI</name>
<reference evidence="7 8" key="2">
    <citation type="journal article" date="2015" name="PLoS ONE">
        <title>Whole-Genome Optical Mapping and Finished Genome Sequence of Sphingobacterium deserti sp. nov., a New Species Isolated from the Western Desert of China.</title>
        <authorList>
            <person name="Teng C."/>
            <person name="Zhou Z."/>
            <person name="Molnar I."/>
            <person name="Li X."/>
            <person name="Tang R."/>
            <person name="Chen M."/>
            <person name="Wang L."/>
            <person name="Su S."/>
            <person name="Zhang W."/>
            <person name="Lin M."/>
        </authorList>
    </citation>
    <scope>NUCLEOTIDE SEQUENCE [LARGE SCALE GENOMIC DNA]</scope>
    <source>
        <strain evidence="8">ACCC05744</strain>
    </source>
</reference>
<dbReference type="InterPro" id="IPR001261">
    <property type="entry name" value="ArgE/DapE_CS"/>
</dbReference>
<proteinExistence type="predicted"/>
<gene>
    <name evidence="7" type="ORF">DI53_2228</name>
</gene>
<protein>
    <submittedName>
        <fullName evidence="7">Peptidase M20</fullName>
    </submittedName>
</protein>
<keyword evidence="5" id="KW-0170">Cobalt</keyword>
<dbReference type="MEROPS" id="M20.016"/>
<dbReference type="PROSITE" id="PS00758">
    <property type="entry name" value="ARGE_DAPE_CPG2_1"/>
    <property type="match status" value="1"/>
</dbReference>
<evidence type="ECO:0000259" key="6">
    <source>
        <dbReference type="Pfam" id="PF07687"/>
    </source>
</evidence>
<dbReference type="STRING" id="1229276.DI53_2228"/>
<dbReference type="PANTHER" id="PTHR43808">
    <property type="entry name" value="ACETYLORNITHINE DEACETYLASE"/>
    <property type="match status" value="1"/>
</dbReference>
<feature type="domain" description="Peptidase M20 dimerisation" evidence="6">
    <location>
        <begin position="167"/>
        <end position="268"/>
    </location>
</feature>
<dbReference type="Gene3D" id="3.30.70.360">
    <property type="match status" value="1"/>
</dbReference>
<evidence type="ECO:0000256" key="3">
    <source>
        <dbReference type="ARBA" id="ARBA00022801"/>
    </source>
</evidence>
<keyword evidence="4" id="KW-0862">Zinc</keyword>
<evidence type="ECO:0000256" key="1">
    <source>
        <dbReference type="ARBA" id="ARBA00001947"/>
    </source>
</evidence>
<dbReference type="Pfam" id="PF07687">
    <property type="entry name" value="M20_dimer"/>
    <property type="match status" value="1"/>
</dbReference>
<evidence type="ECO:0000256" key="4">
    <source>
        <dbReference type="ARBA" id="ARBA00022833"/>
    </source>
</evidence>
<dbReference type="SUPFAM" id="SSF53187">
    <property type="entry name" value="Zn-dependent exopeptidases"/>
    <property type="match status" value="1"/>
</dbReference>
<keyword evidence="2" id="KW-0479">Metal-binding</keyword>
<dbReference type="PANTHER" id="PTHR43808:SF31">
    <property type="entry name" value="N-ACETYL-L-CITRULLINE DEACETYLASE"/>
    <property type="match status" value="1"/>
</dbReference>
<evidence type="ECO:0000313" key="8">
    <source>
        <dbReference type="Proteomes" id="UP000031802"/>
    </source>
</evidence>
<dbReference type="eggNOG" id="COG0624">
    <property type="taxonomic scope" value="Bacteria"/>
</dbReference>
<dbReference type="InterPro" id="IPR011650">
    <property type="entry name" value="Peptidase_M20_dimer"/>
</dbReference>
<comment type="cofactor">
    <cofactor evidence="1">
        <name>Zn(2+)</name>
        <dbReference type="ChEBI" id="CHEBI:29105"/>
    </cofactor>
</comment>
<organism evidence="7 8">
    <name type="scientific">Sphingobacterium deserti</name>
    <dbReference type="NCBI Taxonomy" id="1229276"/>
    <lineage>
        <taxon>Bacteria</taxon>
        <taxon>Pseudomonadati</taxon>
        <taxon>Bacteroidota</taxon>
        <taxon>Sphingobacteriia</taxon>
        <taxon>Sphingobacteriales</taxon>
        <taxon>Sphingobacteriaceae</taxon>
        <taxon>Sphingobacterium</taxon>
    </lineage>
</organism>
<dbReference type="Pfam" id="PF01546">
    <property type="entry name" value="Peptidase_M20"/>
    <property type="match status" value="1"/>
</dbReference>
<dbReference type="GO" id="GO:0006526">
    <property type="term" value="P:L-arginine biosynthetic process"/>
    <property type="evidence" value="ECO:0007669"/>
    <property type="project" value="TreeGrafter"/>
</dbReference>
<dbReference type="Proteomes" id="UP000031802">
    <property type="component" value="Unassembled WGS sequence"/>
</dbReference>
<comment type="caution">
    <text evidence="7">The sequence shown here is derived from an EMBL/GenBank/DDBJ whole genome shotgun (WGS) entry which is preliminary data.</text>
</comment>
<sequence>MIDTLVEASRDLLKKLIAIPSYSREEYDTADMLCHFFDSQGVTYERVGNNVWAYNSFYDSNKPTILLNSHHDTVKPNAGYTRDPFFASEEDGKLYGLGSNDAGGCLVCLIAAFLYYHEKADLQYNLCILASAEEEISGRNGVEEALKHIHPIAFAIVGEPTLLNLAIAEKGLMVLDCESEGVAGHAAREEGENAIYKALDAIDWFRSYQFSETSTYLGPVKMSVTMISAGSQHNVVPASCKFVVDVRTTDAYSNEQVLDIIRKHVEVKVEPRSTRLNPSTIALSHPIVQSGIKLGAEPYGSPTMSDQALIPVPSLKVGPGDSARSHAADEYIYIREIEEGVTFYINMLKNIL</sequence>
<keyword evidence="8" id="KW-1185">Reference proteome</keyword>
<reference evidence="8" key="1">
    <citation type="submission" date="2014-04" db="EMBL/GenBank/DDBJ databases">
        <title>Whole-Genome optical mapping and complete genome sequence of Sphingobacterium deserti sp. nov., a new spaces isolated from desert in the west of China.</title>
        <authorList>
            <person name="Teng C."/>
            <person name="Zhou Z."/>
            <person name="Li X."/>
            <person name="Chen M."/>
            <person name="Lin M."/>
            <person name="Wang L."/>
            <person name="Su S."/>
            <person name="Zhang C."/>
            <person name="Zhang W."/>
        </authorList>
    </citation>
    <scope>NUCLEOTIDE SEQUENCE [LARGE SCALE GENOMIC DNA]</scope>
    <source>
        <strain evidence="8">ACCC05744</strain>
    </source>
</reference>
<dbReference type="CDD" id="cd05651">
    <property type="entry name" value="M20_ArgE_DapE-like"/>
    <property type="match status" value="1"/>
</dbReference>
<keyword evidence="3" id="KW-0378">Hydrolase</keyword>
<dbReference type="InterPro" id="IPR002933">
    <property type="entry name" value="Peptidase_M20"/>
</dbReference>
<evidence type="ECO:0000313" key="7">
    <source>
        <dbReference type="EMBL" id="KGE14034.1"/>
    </source>
</evidence>